<name>A0A915N969_MELJA</name>
<evidence type="ECO:0000313" key="3">
    <source>
        <dbReference type="Proteomes" id="UP000887561"/>
    </source>
</evidence>
<dbReference type="AlphaFoldDB" id="A0A915N969"/>
<feature type="compositionally biased region" description="Low complexity" evidence="2">
    <location>
        <begin position="281"/>
        <end position="292"/>
    </location>
</feature>
<feature type="coiled-coil region" evidence="1">
    <location>
        <begin position="336"/>
        <end position="451"/>
    </location>
</feature>
<feature type="coiled-coil region" evidence="1">
    <location>
        <begin position="495"/>
        <end position="600"/>
    </location>
</feature>
<feature type="compositionally biased region" description="Low complexity" evidence="2">
    <location>
        <begin position="259"/>
        <end position="268"/>
    </location>
</feature>
<proteinExistence type="predicted"/>
<protein>
    <submittedName>
        <fullName evidence="4">GRIP domain-containing protein</fullName>
    </submittedName>
</protein>
<dbReference type="WBParaSite" id="scaffold9710_cov217.g14182">
    <property type="protein sequence ID" value="scaffold9710_cov217.g14182"/>
    <property type="gene ID" value="scaffold9710_cov217.g14182"/>
</dbReference>
<keyword evidence="1" id="KW-0175">Coiled coil</keyword>
<evidence type="ECO:0000256" key="2">
    <source>
        <dbReference type="SAM" id="MobiDB-lite"/>
    </source>
</evidence>
<accession>A0A915N969</accession>
<feature type="coiled-coil region" evidence="1">
    <location>
        <begin position="205"/>
        <end position="246"/>
    </location>
</feature>
<dbReference type="Proteomes" id="UP000887561">
    <property type="component" value="Unplaced"/>
</dbReference>
<organism evidence="3 4">
    <name type="scientific">Meloidogyne javanica</name>
    <name type="common">Root-knot nematode worm</name>
    <dbReference type="NCBI Taxonomy" id="6303"/>
    <lineage>
        <taxon>Eukaryota</taxon>
        <taxon>Metazoa</taxon>
        <taxon>Ecdysozoa</taxon>
        <taxon>Nematoda</taxon>
        <taxon>Chromadorea</taxon>
        <taxon>Rhabditida</taxon>
        <taxon>Tylenchina</taxon>
        <taxon>Tylenchomorpha</taxon>
        <taxon>Tylenchoidea</taxon>
        <taxon>Meloidogynidae</taxon>
        <taxon>Meloidogyninae</taxon>
        <taxon>Meloidogyne</taxon>
        <taxon>Meloidogyne incognita group</taxon>
    </lineage>
</organism>
<sequence length="649" mass="76292">MNNWLQNIKGQITELATEVLNDATEEGQVSTTSELQIEKKKSTECERLYLVEKSKCEALEKKLVEMEEQLYSVNIENDAVKEKFMAIVSDRDEMIKKLESEMERLKFHQENQEGTFHNIELDSYSTSKEEGELLSSQISKLKEKHENEISAILSVHNSNVKQLKEDYEKRIEQLETWNASNLNEQTSSEKNETLLADVNLLKSDVALLKAEIDVKNVEIEEIKHERDNLRQQIEEINEDTRRNEKLLLTGSEEFKPSSDSESAASNNADWEKMGKDEIEVEGVSSSTTTTTSETKDSSTSDGKYLRSERRQRGGRVEMMEQSIQTEQFTPEEDIQINQLKDEMSHLLEQIAQLKEQISLEELNKRQILLEKEQVCEQLSNKEEELKHLKDVLEEWRKNSEEEKEKRFEEKEQLKDLLKEKIEKIEGLNFLLENEKRTESDFNEEIKFLKSEYESKIKEIEEYNCFEKEEIKKREMDKIEYLELENKRIVVWYNEAIASEERETELRRQLREFQNKYENDEFTTSKCLQNYQNELEQLKINLQNLKKEKENLTSNLNEKESSLAETKNALINLQIVLKDLADEQKSEKLRFEGEIKILRDELKQLPATKKIDDSTLKQLFLSFFMAEKSKQPEIAIVMAKILGYSQEVCC</sequence>
<evidence type="ECO:0000256" key="1">
    <source>
        <dbReference type="SAM" id="Coils"/>
    </source>
</evidence>
<reference evidence="4" key="1">
    <citation type="submission" date="2022-11" db="UniProtKB">
        <authorList>
            <consortium name="WormBaseParasite"/>
        </authorList>
    </citation>
    <scope>IDENTIFICATION</scope>
</reference>
<feature type="coiled-coil region" evidence="1">
    <location>
        <begin position="49"/>
        <end position="115"/>
    </location>
</feature>
<feature type="compositionally biased region" description="Basic and acidic residues" evidence="2">
    <location>
        <begin position="293"/>
        <end position="317"/>
    </location>
</feature>
<feature type="region of interest" description="Disordered" evidence="2">
    <location>
        <begin position="248"/>
        <end position="317"/>
    </location>
</feature>
<evidence type="ECO:0000313" key="4">
    <source>
        <dbReference type="WBParaSite" id="scaffold9710_cov217.g14182"/>
    </source>
</evidence>
<keyword evidence="3" id="KW-1185">Reference proteome</keyword>